<dbReference type="Proteomes" id="UP000828390">
    <property type="component" value="Unassembled WGS sequence"/>
</dbReference>
<reference evidence="1" key="2">
    <citation type="submission" date="2020-11" db="EMBL/GenBank/DDBJ databases">
        <authorList>
            <person name="McCartney M.A."/>
            <person name="Auch B."/>
            <person name="Kono T."/>
            <person name="Mallez S."/>
            <person name="Becker A."/>
            <person name="Gohl D.M."/>
            <person name="Silverstein K.A.T."/>
            <person name="Koren S."/>
            <person name="Bechman K.B."/>
            <person name="Herman A."/>
            <person name="Abrahante J.E."/>
            <person name="Garbe J."/>
        </authorList>
    </citation>
    <scope>NUCLEOTIDE SEQUENCE</scope>
    <source>
        <strain evidence="1">Duluth1</strain>
        <tissue evidence="1">Whole animal</tissue>
    </source>
</reference>
<reference evidence="1" key="1">
    <citation type="journal article" date="2019" name="bioRxiv">
        <title>The Genome of the Zebra Mussel, Dreissena polymorpha: A Resource for Invasive Species Research.</title>
        <authorList>
            <person name="McCartney M.A."/>
            <person name="Auch B."/>
            <person name="Kono T."/>
            <person name="Mallez S."/>
            <person name="Zhang Y."/>
            <person name="Obille A."/>
            <person name="Becker A."/>
            <person name="Abrahante J.E."/>
            <person name="Garbe J."/>
            <person name="Badalamenti J.P."/>
            <person name="Herman A."/>
            <person name="Mangelson H."/>
            <person name="Liachko I."/>
            <person name="Sullivan S."/>
            <person name="Sone E.D."/>
            <person name="Koren S."/>
            <person name="Silverstein K.A.T."/>
            <person name="Beckman K.B."/>
            <person name="Gohl D.M."/>
        </authorList>
    </citation>
    <scope>NUCLEOTIDE SEQUENCE</scope>
    <source>
        <strain evidence="1">Duluth1</strain>
        <tissue evidence="1">Whole animal</tissue>
    </source>
</reference>
<protein>
    <submittedName>
        <fullName evidence="1">Uncharacterized protein</fullName>
    </submittedName>
</protein>
<gene>
    <name evidence="1" type="ORF">DPMN_121631</name>
</gene>
<organism evidence="1 2">
    <name type="scientific">Dreissena polymorpha</name>
    <name type="common">Zebra mussel</name>
    <name type="synonym">Mytilus polymorpha</name>
    <dbReference type="NCBI Taxonomy" id="45954"/>
    <lineage>
        <taxon>Eukaryota</taxon>
        <taxon>Metazoa</taxon>
        <taxon>Spiralia</taxon>
        <taxon>Lophotrochozoa</taxon>
        <taxon>Mollusca</taxon>
        <taxon>Bivalvia</taxon>
        <taxon>Autobranchia</taxon>
        <taxon>Heteroconchia</taxon>
        <taxon>Euheterodonta</taxon>
        <taxon>Imparidentia</taxon>
        <taxon>Neoheterodontei</taxon>
        <taxon>Myida</taxon>
        <taxon>Dreissenoidea</taxon>
        <taxon>Dreissenidae</taxon>
        <taxon>Dreissena</taxon>
    </lineage>
</organism>
<evidence type="ECO:0000313" key="1">
    <source>
        <dbReference type="EMBL" id="KAH3819887.1"/>
    </source>
</evidence>
<evidence type="ECO:0000313" key="2">
    <source>
        <dbReference type="Proteomes" id="UP000828390"/>
    </source>
</evidence>
<keyword evidence="2" id="KW-1185">Reference proteome</keyword>
<sequence length="51" mass="5971">MGYVLYTQTDHDLMLAFKGKVRTFWLVSKEGFAPVDPEYCNENGDKVRRML</sequence>
<name>A0A9D4GTX9_DREPO</name>
<dbReference type="AlphaFoldDB" id="A0A9D4GTX9"/>
<proteinExistence type="predicted"/>
<comment type="caution">
    <text evidence="1">The sequence shown here is derived from an EMBL/GenBank/DDBJ whole genome shotgun (WGS) entry which is preliminary data.</text>
</comment>
<dbReference type="EMBL" id="JAIWYP010000005">
    <property type="protein sequence ID" value="KAH3819887.1"/>
    <property type="molecule type" value="Genomic_DNA"/>
</dbReference>
<accession>A0A9D4GTX9</accession>